<comment type="caution">
    <text evidence="2">The sequence shown here is derived from an EMBL/GenBank/DDBJ whole genome shotgun (WGS) entry which is preliminary data.</text>
</comment>
<protein>
    <submittedName>
        <fullName evidence="2">Uncharacterized protein</fullName>
    </submittedName>
</protein>
<keyword evidence="3" id="KW-1185">Reference proteome</keyword>
<organism evidence="2 3">
    <name type="scientific">Dreissena polymorpha</name>
    <name type="common">Zebra mussel</name>
    <name type="synonym">Mytilus polymorpha</name>
    <dbReference type="NCBI Taxonomy" id="45954"/>
    <lineage>
        <taxon>Eukaryota</taxon>
        <taxon>Metazoa</taxon>
        <taxon>Spiralia</taxon>
        <taxon>Lophotrochozoa</taxon>
        <taxon>Mollusca</taxon>
        <taxon>Bivalvia</taxon>
        <taxon>Autobranchia</taxon>
        <taxon>Heteroconchia</taxon>
        <taxon>Euheterodonta</taxon>
        <taxon>Imparidentia</taxon>
        <taxon>Neoheterodontei</taxon>
        <taxon>Myida</taxon>
        <taxon>Dreissenoidea</taxon>
        <taxon>Dreissenidae</taxon>
        <taxon>Dreissena</taxon>
    </lineage>
</organism>
<evidence type="ECO:0000313" key="3">
    <source>
        <dbReference type="Proteomes" id="UP000828390"/>
    </source>
</evidence>
<gene>
    <name evidence="1" type="ORF">DPMN_064824</name>
    <name evidence="2" type="ORF">DPMN_064827</name>
</gene>
<dbReference type="EMBL" id="JAIWYP010000013">
    <property type="protein sequence ID" value="KAH3721878.1"/>
    <property type="molecule type" value="Genomic_DNA"/>
</dbReference>
<evidence type="ECO:0000313" key="2">
    <source>
        <dbReference type="EMBL" id="KAH3721878.1"/>
    </source>
</evidence>
<proteinExistence type="predicted"/>
<sequence>MTLALKLFMNTSDVEEIVQKFCYPGHSEIQEVDNVHSGIENVLKVCEVYIPVPLIRAMKSVRSKADFNIIQITKKHYNDYLKATQSLKFSNIPFTKVKCLRYEKHRPMDVDLKLSFSDVSYRTVTLYGRPPTRNSVPTAVLPLAPLLRNQPVVSLEKNTRSYPYV</sequence>
<reference evidence="2" key="2">
    <citation type="submission" date="2020-11" db="EMBL/GenBank/DDBJ databases">
        <authorList>
            <person name="McCartney M.A."/>
            <person name="Auch B."/>
            <person name="Kono T."/>
            <person name="Mallez S."/>
            <person name="Becker A."/>
            <person name="Gohl D.M."/>
            <person name="Silverstein K.A.T."/>
            <person name="Koren S."/>
            <person name="Bechman K.B."/>
            <person name="Herman A."/>
            <person name="Abrahante J.E."/>
            <person name="Garbe J."/>
        </authorList>
    </citation>
    <scope>NUCLEOTIDE SEQUENCE</scope>
    <source>
        <strain evidence="2">Duluth1</strain>
        <tissue evidence="2">Whole animal</tissue>
    </source>
</reference>
<dbReference type="Proteomes" id="UP000828390">
    <property type="component" value="Unassembled WGS sequence"/>
</dbReference>
<dbReference type="EMBL" id="JAIWYP010000013">
    <property type="protein sequence ID" value="KAH3721875.1"/>
    <property type="molecule type" value="Genomic_DNA"/>
</dbReference>
<reference evidence="2" key="1">
    <citation type="journal article" date="2019" name="bioRxiv">
        <title>The Genome of the Zebra Mussel, Dreissena polymorpha: A Resource for Invasive Species Research.</title>
        <authorList>
            <person name="McCartney M.A."/>
            <person name="Auch B."/>
            <person name="Kono T."/>
            <person name="Mallez S."/>
            <person name="Zhang Y."/>
            <person name="Obille A."/>
            <person name="Becker A."/>
            <person name="Abrahante J.E."/>
            <person name="Garbe J."/>
            <person name="Badalamenti J.P."/>
            <person name="Herman A."/>
            <person name="Mangelson H."/>
            <person name="Liachko I."/>
            <person name="Sullivan S."/>
            <person name="Sone E.D."/>
            <person name="Koren S."/>
            <person name="Silverstein K.A.T."/>
            <person name="Beckman K.B."/>
            <person name="Gohl D.M."/>
        </authorList>
    </citation>
    <scope>NUCLEOTIDE SEQUENCE</scope>
    <source>
        <strain evidence="2">Duluth1</strain>
        <tissue evidence="2">Whole animal</tissue>
    </source>
</reference>
<dbReference type="AlphaFoldDB" id="A0A9D4HLG9"/>
<accession>A0A9D4HLG9</accession>
<evidence type="ECO:0000313" key="1">
    <source>
        <dbReference type="EMBL" id="KAH3721875.1"/>
    </source>
</evidence>
<name>A0A9D4HLG9_DREPO</name>